<accession>A0A382GSA0</accession>
<evidence type="ECO:0000313" key="1">
    <source>
        <dbReference type="EMBL" id="SVB77704.1"/>
    </source>
</evidence>
<reference evidence="1" key="1">
    <citation type="submission" date="2018-05" db="EMBL/GenBank/DDBJ databases">
        <authorList>
            <person name="Lanie J.A."/>
            <person name="Ng W.-L."/>
            <person name="Kazmierczak K.M."/>
            <person name="Andrzejewski T.M."/>
            <person name="Davidsen T.M."/>
            <person name="Wayne K.J."/>
            <person name="Tettelin H."/>
            <person name="Glass J.I."/>
            <person name="Rusch D."/>
            <person name="Podicherti R."/>
            <person name="Tsui H.-C.T."/>
            <person name="Winkler M.E."/>
        </authorList>
    </citation>
    <scope>NUCLEOTIDE SEQUENCE</scope>
</reference>
<proteinExistence type="predicted"/>
<sequence length="97" mass="10858">MTKFSNVVRFEVKSEYVDDFLKVFSDPPTHEGQLNQILIKTGEQTYCGVGLWESEDAMVKARPEMISVLATMRHMLEEISPEIGVADAVSGPVVVER</sequence>
<protein>
    <recommendedName>
        <fullName evidence="2">DUF718 domain-containing protein</fullName>
    </recommendedName>
</protein>
<organism evidence="1">
    <name type="scientific">marine metagenome</name>
    <dbReference type="NCBI Taxonomy" id="408172"/>
    <lineage>
        <taxon>unclassified sequences</taxon>
        <taxon>metagenomes</taxon>
        <taxon>ecological metagenomes</taxon>
    </lineage>
</organism>
<dbReference type="EMBL" id="UINC01057001">
    <property type="protein sequence ID" value="SVB77704.1"/>
    <property type="molecule type" value="Genomic_DNA"/>
</dbReference>
<gene>
    <name evidence="1" type="ORF">METZ01_LOCUS230558</name>
</gene>
<name>A0A382GSA0_9ZZZZ</name>
<dbReference type="AlphaFoldDB" id="A0A382GSA0"/>
<evidence type="ECO:0008006" key="2">
    <source>
        <dbReference type="Google" id="ProtNLM"/>
    </source>
</evidence>